<proteinExistence type="predicted"/>
<feature type="transmembrane region" description="Helical" evidence="1">
    <location>
        <begin position="34"/>
        <end position="51"/>
    </location>
</feature>
<feature type="transmembrane region" description="Helical" evidence="1">
    <location>
        <begin position="12"/>
        <end position="28"/>
    </location>
</feature>
<evidence type="ECO:0000313" key="3">
    <source>
        <dbReference type="EMBL" id="MDW4824293.1"/>
    </source>
</evidence>
<evidence type="ECO:0000256" key="1">
    <source>
        <dbReference type="SAM" id="Phobius"/>
    </source>
</evidence>
<keyword evidence="1" id="KW-0472">Membrane</keyword>
<evidence type="ECO:0000313" key="4">
    <source>
        <dbReference type="Proteomes" id="UP001259340"/>
    </source>
</evidence>
<organism evidence="2 4">
    <name type="scientific">Shewanella fidelis</name>
    <dbReference type="NCBI Taxonomy" id="173509"/>
    <lineage>
        <taxon>Bacteria</taxon>
        <taxon>Pseudomonadati</taxon>
        <taxon>Pseudomonadota</taxon>
        <taxon>Gammaproteobacteria</taxon>
        <taxon>Alteromonadales</taxon>
        <taxon>Shewanellaceae</taxon>
        <taxon>Shewanella</taxon>
    </lineage>
</organism>
<dbReference type="EMBL" id="JAPMLE010000001">
    <property type="protein sequence ID" value="MDR8523152.1"/>
    <property type="molecule type" value="Genomic_DNA"/>
</dbReference>
<gene>
    <name evidence="2" type="ORF">OS133_05555</name>
    <name evidence="3" type="ORF">OS134_09515</name>
</gene>
<reference evidence="3 5" key="1">
    <citation type="journal article" date="2022" name="bioRxiv">
        <title>Prophages regulate Shewanella fidelis 3313 motility and biofilm formation: implications for gut colonization dynamics in Ciona robusta.</title>
        <authorList>
            <person name="Natarajan O."/>
            <person name="Gibboney S.L."/>
            <person name="Young M.N."/>
            <person name="Lim S.J."/>
            <person name="Pluta N."/>
            <person name="Atkinson C.G."/>
            <person name="Leigh B.A."/>
            <person name="Liberti A."/>
            <person name="Kees E.D."/>
            <person name="Breitbart M."/>
            <person name="Gralnick J.A."/>
            <person name="Dishaw L.J."/>
        </authorList>
    </citation>
    <scope>NUCLEOTIDE SEQUENCE [LARGE SCALE GENOMIC DNA]</scope>
    <source>
        <strain evidence="3 5">JG4066</strain>
    </source>
</reference>
<keyword evidence="1" id="KW-1133">Transmembrane helix</keyword>
<dbReference type="Proteomes" id="UP001271263">
    <property type="component" value="Unassembled WGS sequence"/>
</dbReference>
<dbReference type="RefSeq" id="WP_310654243.1">
    <property type="nucleotide sequence ID" value="NZ_JAPMLA010000003.1"/>
</dbReference>
<name>A0AAW8NKC8_9GAMM</name>
<evidence type="ECO:0000313" key="2">
    <source>
        <dbReference type="EMBL" id="MDR8523152.1"/>
    </source>
</evidence>
<keyword evidence="5" id="KW-1185">Reference proteome</keyword>
<reference evidence="2" key="2">
    <citation type="submission" date="2022-11" db="EMBL/GenBank/DDBJ databases">
        <title>Prophages regulate Shewanella fidelis motility and biofilm formation: implications for gut colonization dynamics in Ciona robusta.</title>
        <authorList>
            <person name="Natarajan O."/>
            <person name="Gibboney S.L."/>
            <person name="Young M.N."/>
            <person name="Lim S.J."/>
            <person name="Pluta N."/>
            <person name="Atkinson C.G.F."/>
            <person name="Leigh B.A."/>
            <person name="Liberti A."/>
            <person name="Kees E."/>
            <person name="Breitbart M."/>
            <person name="Gralnick J."/>
            <person name="Dishaw L.J."/>
        </authorList>
    </citation>
    <scope>NUCLEOTIDE SEQUENCE</scope>
    <source>
        <strain evidence="2">3313</strain>
    </source>
</reference>
<dbReference type="EMBL" id="JAPMLD010000003">
    <property type="protein sequence ID" value="MDW4824293.1"/>
    <property type="molecule type" value="Genomic_DNA"/>
</dbReference>
<accession>A0AAW8NKC8</accession>
<dbReference type="Proteomes" id="UP001259340">
    <property type="component" value="Unassembled WGS sequence"/>
</dbReference>
<comment type="caution">
    <text evidence="2">The sequence shown here is derived from an EMBL/GenBank/DDBJ whole genome shotgun (WGS) entry which is preliminary data.</text>
</comment>
<protein>
    <submittedName>
        <fullName evidence="2">Uncharacterized protein</fullName>
    </submittedName>
</protein>
<evidence type="ECO:0000313" key="5">
    <source>
        <dbReference type="Proteomes" id="UP001271263"/>
    </source>
</evidence>
<dbReference type="AlphaFoldDB" id="A0AAW8NKC8"/>
<keyword evidence="1" id="KW-0812">Transmembrane</keyword>
<sequence>MKTNLLSTSKDYFIGSGVMLLGLAYNLIEKDLFGVAAFSLFFIAFFGLALIKRKNSEYK</sequence>